<evidence type="ECO:0000313" key="4">
    <source>
        <dbReference type="Proteomes" id="UP001620645"/>
    </source>
</evidence>
<dbReference type="PANTHER" id="PTHR12295:SF30">
    <property type="entry name" value="PROTEIN FURRY"/>
    <property type="match status" value="1"/>
</dbReference>
<dbReference type="InterPro" id="IPR016024">
    <property type="entry name" value="ARM-type_fold"/>
</dbReference>
<organism evidence="3 4">
    <name type="scientific">Heterodera schachtii</name>
    <name type="common">Sugarbeet cyst nematode worm</name>
    <name type="synonym">Tylenchus schachtii</name>
    <dbReference type="NCBI Taxonomy" id="97005"/>
    <lineage>
        <taxon>Eukaryota</taxon>
        <taxon>Metazoa</taxon>
        <taxon>Ecdysozoa</taxon>
        <taxon>Nematoda</taxon>
        <taxon>Chromadorea</taxon>
        <taxon>Rhabditida</taxon>
        <taxon>Tylenchina</taxon>
        <taxon>Tylenchomorpha</taxon>
        <taxon>Tylenchoidea</taxon>
        <taxon>Heteroderidae</taxon>
        <taxon>Heteroderinae</taxon>
        <taxon>Heterodera</taxon>
    </lineage>
</organism>
<dbReference type="PANTHER" id="PTHR12295">
    <property type="entry name" value="FURRY-RELATED"/>
    <property type="match status" value="1"/>
</dbReference>
<dbReference type="EMBL" id="JBICCN010000143">
    <property type="protein sequence ID" value="KAL3090267.1"/>
    <property type="molecule type" value="Genomic_DNA"/>
</dbReference>
<comment type="caution">
    <text evidence="3">The sequence shown here is derived from an EMBL/GenBank/DDBJ whole genome shotgun (WGS) entry which is preliminary data.</text>
</comment>
<evidence type="ECO:0000256" key="1">
    <source>
        <dbReference type="SAM" id="MobiDB-lite"/>
    </source>
</evidence>
<proteinExistence type="predicted"/>
<dbReference type="Proteomes" id="UP001620645">
    <property type="component" value="Unassembled WGS sequence"/>
</dbReference>
<reference evidence="3 4" key="1">
    <citation type="submission" date="2024-10" db="EMBL/GenBank/DDBJ databases">
        <authorList>
            <person name="Kim D."/>
        </authorList>
    </citation>
    <scope>NUCLEOTIDE SEQUENCE [LARGE SCALE GENOMIC DNA]</scope>
    <source>
        <strain evidence="3">Taebaek</strain>
    </source>
</reference>
<feature type="compositionally biased region" description="Polar residues" evidence="1">
    <location>
        <begin position="667"/>
        <end position="698"/>
    </location>
</feature>
<gene>
    <name evidence="3" type="ORF">niasHS_006719</name>
</gene>
<name>A0ABD2JI73_HETSC</name>
<dbReference type="AlphaFoldDB" id="A0ABD2JI73"/>
<evidence type="ECO:0000313" key="3">
    <source>
        <dbReference type="EMBL" id="KAL3090267.1"/>
    </source>
</evidence>
<sequence>MDYAIAGTSSKVHEACSNSKVLPAHYVVQTITTEIFTWLEKKLDIIASESIEKQLNKSIRRGDDSYFGNLLRALSGVCETCLPSILKVMIMWYEHQQRVSITEIGDARDRAIKRTLAASYLFCIVLIEILPQLHFHPCGCDEQINFIIDNSFKQISYRDPALFGNNYDNSLLVAELFAEVIGILSQSHSKQIQKTFFDHLNECRKDALTSSIALRSIISLLMGTKFFRVQTNQVSEFEIGVSFLNELGSYFLEVDLKQKDLKHALAGLLVEILLPMTAQIRTETNIPSLISFVDKLYGPTYELVNKKQHKMASYPLLTCLLCISQSKFFLSTWVQFLNLTLANLKNKDSMVSRMALESLYRLIWVYIIRISCEGNTATRSRLESICGSLFPRGSRNLVPRDAPLNFFVKIIHFIAQFKVDFAFKEIIFDLIGCARAASRQLAIYPERMNVGLRALMVIADGLQQKESPPGMSRSLAPNTSGTIHRTKRNYITKPLSMDVARAIGLEQYYPHCRKAFDAILRTLDGQIGRPLMMTAPQMRGKEYNDLIGADMKAKLDLFRTCIAAIPRLLPDPMSHQDLIDFLTRMCIHVDEELRTTAYQSLQNLVTECPEWREDIIHNFIRFFISSIQDTFPALIESMVRLLLQLLTVWKANILMEQQRKKVEESTQNHSDNFTEHYSSASESTAQTNPSMAEKATPSQQKLVMQAAANIIATSSSSTGNTTSSCSDGSPQIIRSIISSLSFADNINPTFVLHCVEGLGIALLCQTRLSTKKAVIQLLREVKQLMELFKPSNHEMAVIDILDSASPYVLDKYVVHLQALEKKKWPKDFASVCERISMLETDANLVNVANGNE</sequence>
<dbReference type="Pfam" id="PF14222">
    <property type="entry name" value="MOR2-PAG1_N"/>
    <property type="match status" value="1"/>
</dbReference>
<dbReference type="SUPFAM" id="SSF48371">
    <property type="entry name" value="ARM repeat"/>
    <property type="match status" value="1"/>
</dbReference>
<accession>A0ABD2JI73</accession>
<dbReference type="InterPro" id="IPR025614">
    <property type="entry name" value="Cell_morpho_N"/>
</dbReference>
<protein>
    <recommendedName>
        <fullName evidence="2">Cell morphogenesis protein N-terminal domain-containing protein</fullName>
    </recommendedName>
</protein>
<feature type="domain" description="Cell morphogenesis protein N-terminal" evidence="2">
    <location>
        <begin position="113"/>
        <end position="650"/>
    </location>
</feature>
<feature type="region of interest" description="Disordered" evidence="1">
    <location>
        <begin position="664"/>
        <end position="698"/>
    </location>
</feature>
<dbReference type="InterPro" id="IPR039867">
    <property type="entry name" value="Furry/Tao3/Mor2"/>
</dbReference>
<keyword evidence="4" id="KW-1185">Reference proteome</keyword>
<evidence type="ECO:0000259" key="2">
    <source>
        <dbReference type="Pfam" id="PF14222"/>
    </source>
</evidence>